<comment type="caution">
    <text evidence="6">The sequence shown here is derived from an EMBL/GenBank/DDBJ whole genome shotgun (WGS) entry which is preliminary data.</text>
</comment>
<dbReference type="EMBL" id="BMHP01000002">
    <property type="protein sequence ID" value="GGD68758.1"/>
    <property type="molecule type" value="Genomic_DNA"/>
</dbReference>
<dbReference type="GO" id="GO:0016020">
    <property type="term" value="C:membrane"/>
    <property type="evidence" value="ECO:0007669"/>
    <property type="project" value="UniProtKB-SubCell"/>
</dbReference>
<dbReference type="PANTHER" id="PTHR30249:SF0">
    <property type="entry name" value="PLASTIDAL GLYCOLATE_GLYCERATE TRANSLOCATOR 1, CHLOROPLASTIC"/>
    <property type="match status" value="1"/>
</dbReference>
<feature type="transmembrane region" description="Helical" evidence="5">
    <location>
        <begin position="6"/>
        <end position="27"/>
    </location>
</feature>
<dbReference type="PANTHER" id="PTHR30249">
    <property type="entry name" value="PUTATIVE SEROTONIN TRANSPORTER"/>
    <property type="match status" value="1"/>
</dbReference>
<evidence type="ECO:0000256" key="2">
    <source>
        <dbReference type="ARBA" id="ARBA00022692"/>
    </source>
</evidence>
<evidence type="ECO:0000256" key="1">
    <source>
        <dbReference type="ARBA" id="ARBA00004141"/>
    </source>
</evidence>
<reference evidence="6" key="1">
    <citation type="journal article" date="2014" name="Int. J. Syst. Evol. Microbiol.">
        <title>Complete genome sequence of Corynebacterium casei LMG S-19264T (=DSM 44701T), isolated from a smear-ripened cheese.</title>
        <authorList>
            <consortium name="US DOE Joint Genome Institute (JGI-PGF)"/>
            <person name="Walter F."/>
            <person name="Albersmeier A."/>
            <person name="Kalinowski J."/>
            <person name="Ruckert C."/>
        </authorList>
    </citation>
    <scope>NUCLEOTIDE SEQUENCE</scope>
    <source>
        <strain evidence="6">CGMCC 1.15178</strain>
    </source>
</reference>
<sequence length="230" mass="23802">MNGSSLYSDPVFGVCVTFAAYAAALLVRRRVPRLHPLITAPVLVYALLQLGRIDYTDYKVGGDMVAFFLGPATVALAIPLYKQAMRLKPVLPSLLLGALVGSALGLAVNALCVIALGGTEELLRSSLPKSVTAAVSVELSRWLGGSPEFTAALTVMTGLFGSVAGPVLLRLAGVHDRVAASIAIGAAAHGIGSAKLLADSQEEGGVSGFSMAACAVFTPVLLLPFHWFIL</sequence>
<keyword evidence="4 5" id="KW-0472">Membrane</keyword>
<evidence type="ECO:0000313" key="6">
    <source>
        <dbReference type="EMBL" id="GGD68758.1"/>
    </source>
</evidence>
<feature type="transmembrane region" description="Helical" evidence="5">
    <location>
        <begin position="93"/>
        <end position="117"/>
    </location>
</feature>
<dbReference type="InterPro" id="IPR007300">
    <property type="entry name" value="CidB/LrgB"/>
</dbReference>
<reference evidence="6" key="2">
    <citation type="submission" date="2020-09" db="EMBL/GenBank/DDBJ databases">
        <authorList>
            <person name="Sun Q."/>
            <person name="Zhou Y."/>
        </authorList>
    </citation>
    <scope>NUCLEOTIDE SEQUENCE</scope>
    <source>
        <strain evidence="6">CGMCC 1.15178</strain>
    </source>
</reference>
<name>A0A916Z0K6_9BACL</name>
<feature type="transmembrane region" description="Helical" evidence="5">
    <location>
        <begin position="209"/>
        <end position="229"/>
    </location>
</feature>
<keyword evidence="3 5" id="KW-1133">Transmembrane helix</keyword>
<dbReference type="Pfam" id="PF04172">
    <property type="entry name" value="LrgB"/>
    <property type="match status" value="1"/>
</dbReference>
<evidence type="ECO:0000256" key="5">
    <source>
        <dbReference type="SAM" id="Phobius"/>
    </source>
</evidence>
<dbReference type="AlphaFoldDB" id="A0A916Z0K6"/>
<feature type="transmembrane region" description="Helical" evidence="5">
    <location>
        <begin position="34"/>
        <end position="52"/>
    </location>
</feature>
<keyword evidence="7" id="KW-1185">Reference proteome</keyword>
<dbReference type="Proteomes" id="UP000612456">
    <property type="component" value="Unassembled WGS sequence"/>
</dbReference>
<accession>A0A916Z0K6</accession>
<feature type="transmembrane region" description="Helical" evidence="5">
    <location>
        <begin position="64"/>
        <end position="81"/>
    </location>
</feature>
<evidence type="ECO:0000256" key="4">
    <source>
        <dbReference type="ARBA" id="ARBA00023136"/>
    </source>
</evidence>
<feature type="transmembrane region" description="Helical" evidence="5">
    <location>
        <begin position="178"/>
        <end position="197"/>
    </location>
</feature>
<evidence type="ECO:0000256" key="3">
    <source>
        <dbReference type="ARBA" id="ARBA00022989"/>
    </source>
</evidence>
<keyword evidence="2 5" id="KW-0812">Transmembrane</keyword>
<gene>
    <name evidence="6" type="ORF">GCM10010911_28190</name>
</gene>
<feature type="transmembrane region" description="Helical" evidence="5">
    <location>
        <begin position="149"/>
        <end position="171"/>
    </location>
</feature>
<organism evidence="6 7">
    <name type="scientific">Paenibacillus nasutitermitis</name>
    <dbReference type="NCBI Taxonomy" id="1652958"/>
    <lineage>
        <taxon>Bacteria</taxon>
        <taxon>Bacillati</taxon>
        <taxon>Bacillota</taxon>
        <taxon>Bacilli</taxon>
        <taxon>Bacillales</taxon>
        <taxon>Paenibacillaceae</taxon>
        <taxon>Paenibacillus</taxon>
    </lineage>
</organism>
<comment type="subcellular location">
    <subcellularLocation>
        <location evidence="1">Membrane</location>
        <topology evidence="1">Multi-pass membrane protein</topology>
    </subcellularLocation>
</comment>
<dbReference type="RefSeq" id="WP_188992584.1">
    <property type="nucleotide sequence ID" value="NZ_BMHP01000002.1"/>
</dbReference>
<protein>
    <submittedName>
        <fullName evidence="6">Membrane protein</fullName>
    </submittedName>
</protein>
<proteinExistence type="predicted"/>
<evidence type="ECO:0000313" key="7">
    <source>
        <dbReference type="Proteomes" id="UP000612456"/>
    </source>
</evidence>